<proteinExistence type="inferred from homology"/>
<comment type="caution">
    <text evidence="6">The sequence shown here is derived from an EMBL/GenBank/DDBJ whole genome shotgun (WGS) entry which is preliminary data.</text>
</comment>
<dbReference type="GO" id="GO:0005829">
    <property type="term" value="C:cytosol"/>
    <property type="evidence" value="ECO:0007669"/>
    <property type="project" value="TreeGrafter"/>
</dbReference>
<sequence length="401" mass="44269">MPSPILTHSYYSDFFANKGYAFLKKMASDYQPPQELVIFSVMHCYEGSLPYINVLAELGSKLVFIPKSATAEQNQGLKETIETIPNCEIVAPQFNKQSLRDPATAEALIRQSIGADSQFLILDHGGYFSHTIEHLSQVFAEQCVGITELTANGLYKYLNKSFTKPLVTVSHLSIKAPADYEASECIVHYSDQILREEFGLKINNDEFLKVGVIGAGNLGRGVIQYLKGKGISCIQVADIDPRKLTQFPRNGVQVSSLERLVKQCNMLFCCTGNGALSEVLLDSLDKSVFIATVTSADDELRLPELIANGALVEVGGHQLVREYHTRNGHSLFLLAGGESANTPFKTGMGDPTLYLFEAAHMLAGLQLLEDPSRFKAGVQALSEKDEIMIAERWLNHFYNYG</sequence>
<dbReference type="EMBL" id="LVHF01000015">
    <property type="protein sequence ID" value="OAN16897.1"/>
    <property type="molecule type" value="Genomic_DNA"/>
</dbReference>
<dbReference type="InterPro" id="IPR042172">
    <property type="entry name" value="Adenosylhomocyst_ase-like_sf"/>
</dbReference>
<dbReference type="Gene3D" id="3.40.50.720">
    <property type="entry name" value="NAD(P)-binding Rossmann-like Domain"/>
    <property type="match status" value="1"/>
</dbReference>
<evidence type="ECO:0000259" key="5">
    <source>
        <dbReference type="SMART" id="SM00997"/>
    </source>
</evidence>
<dbReference type="Pfam" id="PF00670">
    <property type="entry name" value="AdoHcyase_NAD"/>
    <property type="match status" value="1"/>
</dbReference>
<dbReference type="PANTHER" id="PTHR23420">
    <property type="entry name" value="ADENOSYLHOMOCYSTEINASE"/>
    <property type="match status" value="1"/>
</dbReference>
<keyword evidence="7" id="KW-1185">Reference proteome</keyword>
<dbReference type="GO" id="GO:0033353">
    <property type="term" value="P:S-adenosylmethionine cycle"/>
    <property type="evidence" value="ECO:0007669"/>
    <property type="project" value="TreeGrafter"/>
</dbReference>
<comment type="similarity">
    <text evidence="2">Belongs to the adenosylhomocysteinase family.</text>
</comment>
<dbReference type="AlphaFoldDB" id="A0A178KHZ6"/>
<evidence type="ECO:0000256" key="3">
    <source>
        <dbReference type="ARBA" id="ARBA00022563"/>
    </source>
</evidence>
<reference evidence="6 7" key="1">
    <citation type="submission" date="2016-03" db="EMBL/GenBank/DDBJ databases">
        <title>Photobacterium proteolyticum sp. nov. a protease producing bacterium isolated from ocean sediments of Laizhou Bay.</title>
        <authorList>
            <person name="Li Y."/>
        </authorList>
    </citation>
    <scope>NUCLEOTIDE SEQUENCE [LARGE SCALE GENOMIC DNA]</scope>
    <source>
        <strain evidence="6 7">R-40508</strain>
    </source>
</reference>
<dbReference type="Proteomes" id="UP000078503">
    <property type="component" value="Unassembled WGS sequence"/>
</dbReference>
<evidence type="ECO:0000313" key="6">
    <source>
        <dbReference type="EMBL" id="OAN16897.1"/>
    </source>
</evidence>
<dbReference type="SUPFAM" id="SSF51735">
    <property type="entry name" value="NAD(P)-binding Rossmann-fold domains"/>
    <property type="match status" value="1"/>
</dbReference>
<evidence type="ECO:0000313" key="7">
    <source>
        <dbReference type="Proteomes" id="UP000078503"/>
    </source>
</evidence>
<dbReference type="STRING" id="858640.A3K86_08100"/>
<dbReference type="RefSeq" id="WP_068330367.1">
    <property type="nucleotide sequence ID" value="NZ_LVHF01000015.1"/>
</dbReference>
<keyword evidence="3" id="KW-0554">One-carbon metabolism</keyword>
<dbReference type="SUPFAM" id="SSF52283">
    <property type="entry name" value="Formate/glycerate dehydrogenase catalytic domain-like"/>
    <property type="match status" value="1"/>
</dbReference>
<dbReference type="GO" id="GO:0006730">
    <property type="term" value="P:one-carbon metabolic process"/>
    <property type="evidence" value="ECO:0007669"/>
    <property type="project" value="UniProtKB-KW"/>
</dbReference>
<dbReference type="PANTHER" id="PTHR23420:SF0">
    <property type="entry name" value="ADENOSYLHOMOCYSTEINASE"/>
    <property type="match status" value="1"/>
</dbReference>
<dbReference type="OrthoDB" id="5852672at2"/>
<evidence type="ECO:0000256" key="1">
    <source>
        <dbReference type="ARBA" id="ARBA00001911"/>
    </source>
</evidence>
<comment type="cofactor">
    <cofactor evidence="1">
        <name>NAD(+)</name>
        <dbReference type="ChEBI" id="CHEBI:57540"/>
    </cofactor>
</comment>
<evidence type="ECO:0000256" key="4">
    <source>
        <dbReference type="ARBA" id="ARBA00023027"/>
    </source>
</evidence>
<dbReference type="InterPro" id="IPR015878">
    <property type="entry name" value="Ado_hCys_hydrolase_NAD-bd"/>
</dbReference>
<dbReference type="SMART" id="SM00997">
    <property type="entry name" value="AdoHcyase_NAD"/>
    <property type="match status" value="1"/>
</dbReference>
<evidence type="ECO:0000256" key="2">
    <source>
        <dbReference type="ARBA" id="ARBA00007122"/>
    </source>
</evidence>
<feature type="domain" description="S-adenosyl-L-homocysteine hydrolase NAD binding" evidence="5">
    <location>
        <begin position="196"/>
        <end position="347"/>
    </location>
</feature>
<gene>
    <name evidence="6" type="ORF">A3K86_08100</name>
</gene>
<organism evidence="6 7">
    <name type="scientific">Photobacterium jeanii</name>
    <dbReference type="NCBI Taxonomy" id="858640"/>
    <lineage>
        <taxon>Bacteria</taxon>
        <taxon>Pseudomonadati</taxon>
        <taxon>Pseudomonadota</taxon>
        <taxon>Gammaproteobacteria</taxon>
        <taxon>Vibrionales</taxon>
        <taxon>Vibrionaceae</taxon>
        <taxon>Photobacterium</taxon>
    </lineage>
</organism>
<dbReference type="GO" id="GO:0004013">
    <property type="term" value="F:adenosylhomocysteinase activity"/>
    <property type="evidence" value="ECO:0007669"/>
    <property type="project" value="TreeGrafter"/>
</dbReference>
<name>A0A178KHZ6_9GAMM</name>
<dbReference type="InterPro" id="IPR036291">
    <property type="entry name" value="NAD(P)-bd_dom_sf"/>
</dbReference>
<keyword evidence="6" id="KW-0378">Hydrolase</keyword>
<accession>A0A178KHZ6</accession>
<keyword evidence="4" id="KW-0520">NAD</keyword>
<dbReference type="Gene3D" id="3.40.50.1480">
    <property type="entry name" value="Adenosylhomocysteinase-like"/>
    <property type="match status" value="1"/>
</dbReference>
<dbReference type="InterPro" id="IPR000043">
    <property type="entry name" value="Adenosylhomocysteinase-like"/>
</dbReference>
<protein>
    <submittedName>
        <fullName evidence="6">S-adenosyl-L-homocysteine hydrolase</fullName>
    </submittedName>
</protein>